<dbReference type="EMBL" id="NMUE01000010">
    <property type="protein sequence ID" value="RFA96759.1"/>
    <property type="molecule type" value="Genomic_DNA"/>
</dbReference>
<name>A0A371R0E2_9CREN</name>
<comment type="caution">
    <text evidence="2">The sequence shown here is derived from an EMBL/GenBank/DDBJ whole genome shotgun (WGS) entry which is preliminary data.</text>
</comment>
<evidence type="ECO:0000313" key="1">
    <source>
        <dbReference type="EMBL" id="RFA94525.1"/>
    </source>
</evidence>
<evidence type="ECO:0000313" key="3">
    <source>
        <dbReference type="Proteomes" id="UP000256877"/>
    </source>
</evidence>
<sequence>MRLKIRTDGVAQQQQQADWRECFIRAVVEMPADWAMTIIKAMPQEMVNELLQSRNDPYYKFALLLLQRAQK</sequence>
<accession>A0A371R0E2</accession>
<dbReference type="EMBL" id="NMUF01000083">
    <property type="protein sequence ID" value="RFA94525.1"/>
    <property type="molecule type" value="Genomic_DNA"/>
</dbReference>
<organism evidence="2 4">
    <name type="scientific">Pyrobaculum aerophilum</name>
    <dbReference type="NCBI Taxonomy" id="13773"/>
    <lineage>
        <taxon>Archaea</taxon>
        <taxon>Thermoproteota</taxon>
        <taxon>Thermoprotei</taxon>
        <taxon>Thermoproteales</taxon>
        <taxon>Thermoproteaceae</taxon>
        <taxon>Pyrobaculum</taxon>
    </lineage>
</organism>
<gene>
    <name evidence="2" type="ORF">CGL51_04375</name>
    <name evidence="1" type="ORF">CGL52_14305</name>
</gene>
<dbReference type="Proteomes" id="UP000256877">
    <property type="component" value="Unassembled WGS sequence"/>
</dbReference>
<dbReference type="RefSeq" id="WP_116420828.1">
    <property type="nucleotide sequence ID" value="NZ_NMUE01000010.1"/>
</dbReference>
<proteinExistence type="predicted"/>
<evidence type="ECO:0000313" key="4">
    <source>
        <dbReference type="Proteomes" id="UP000257123"/>
    </source>
</evidence>
<dbReference type="OrthoDB" id="29232at2157"/>
<dbReference type="AlphaFoldDB" id="A0A371R0E2"/>
<reference evidence="3 4" key="1">
    <citation type="submission" date="2017-07" db="EMBL/GenBank/DDBJ databases">
        <title>Draft genome sequence of aerobic hyperthermophilic archaea, Pyrobaculum aerophilum YKB31 and YKB32.</title>
        <authorList>
            <person name="Mochizuki T."/>
            <person name="Berliner A.J."/>
            <person name="Yoshida-Takashima Y."/>
            <person name="Takaki Y."/>
            <person name="Nunoura T."/>
            <person name="Takai K."/>
        </authorList>
    </citation>
    <scope>NUCLEOTIDE SEQUENCE [LARGE SCALE GENOMIC DNA]</scope>
    <source>
        <strain evidence="2 4">YKB31</strain>
        <strain evidence="1 3">YKB32</strain>
    </source>
</reference>
<evidence type="ECO:0000313" key="2">
    <source>
        <dbReference type="EMBL" id="RFA96759.1"/>
    </source>
</evidence>
<protein>
    <submittedName>
        <fullName evidence="2">Uncharacterized protein</fullName>
    </submittedName>
</protein>
<dbReference type="Proteomes" id="UP000257123">
    <property type="component" value="Unassembled WGS sequence"/>
</dbReference>